<dbReference type="AlphaFoldDB" id="A0A8I2B7F2"/>
<proteinExistence type="predicted"/>
<feature type="compositionally biased region" description="Low complexity" evidence="2">
    <location>
        <begin position="158"/>
        <end position="176"/>
    </location>
</feature>
<dbReference type="PRINTS" id="PR01002">
    <property type="entry name" value="FLGFLGJ"/>
</dbReference>
<dbReference type="Gene3D" id="1.10.530.10">
    <property type="match status" value="1"/>
</dbReference>
<evidence type="ECO:0000256" key="1">
    <source>
        <dbReference type="ARBA" id="ARBA00022801"/>
    </source>
</evidence>
<accession>A0A8I2B7F2</accession>
<evidence type="ECO:0000256" key="2">
    <source>
        <dbReference type="SAM" id="MobiDB-lite"/>
    </source>
</evidence>
<dbReference type="PANTHER" id="PTHR33308:SF10">
    <property type="entry name" value="EXO-GLUCOSAMINIDASE LYTG"/>
    <property type="match status" value="1"/>
</dbReference>
<dbReference type="EMBL" id="JAGFPW010000034">
    <property type="protein sequence ID" value="MBO3796842.1"/>
    <property type="molecule type" value="Genomic_DNA"/>
</dbReference>
<organism evidence="4 5">
    <name type="scientific">Bacillus subtilis</name>
    <dbReference type="NCBI Taxonomy" id="1423"/>
    <lineage>
        <taxon>Bacteria</taxon>
        <taxon>Bacillati</taxon>
        <taxon>Bacillota</taxon>
        <taxon>Bacilli</taxon>
        <taxon>Bacillales</taxon>
        <taxon>Bacillaceae</taxon>
        <taxon>Bacillus</taxon>
    </lineage>
</organism>
<dbReference type="Gene3D" id="3.55.50.40">
    <property type="match status" value="1"/>
</dbReference>
<dbReference type="Gene3D" id="6.20.110.10">
    <property type="match status" value="1"/>
</dbReference>
<comment type="caution">
    <text evidence="4">The sequence shown here is derived from an EMBL/GenBank/DDBJ whole genome shotgun (WGS) entry which is preliminary data.</text>
</comment>
<feature type="region of interest" description="Disordered" evidence="2">
    <location>
        <begin position="155"/>
        <end position="187"/>
    </location>
</feature>
<sequence length="575" mass="65873">MSNTSFINDIAPHAQRILKNYNILASLVIAQGCLESAYGTSGLATQGKNLFGIKGTYNGQYVLMWTTEYDKQGNAIRVQAKFRKYPSWYESMQDLANLYVNGVSWDKDHYRAVVGEKDYKKATAALVKAGYATDPSYATKLNSIIETYNLTQYDTIDSVPDSPEEPTTPTSPTYPSKEYIGKDSEPLNDKLPKDVYFNQLHVSTANGDQVIEVTGVKIDLTDDTNGKKEFSFTITRTADNGAEFDLLVPDNILYLDEKKFKQQKYYITDVEVKQEKSLLTKTVKASHVYLLLINNYVHDTATKKMTIKDSLDMVLKGTKFSYILETKINNFPTVDQENFGDKNSTELMDQVVEDYDLELDIDNYKIHVYKKMGKEVDHTFDSRLNMPGITIKYSSKPCTTRAWGYGALKENKTTDPNKEPEYVFEPVLYCHPDEKKFLIDGMPREADPIKDERCKKASSIISQLKKHVNPYPEITVEVDYQYIYDQALLEIQEDFWKGDTVHILADTGYGITYEGDVRLLSIQYDPLNPYSSPKITFANYRKNILDIQLSYAKKIRDVKRYFDELRISDYRSISV</sequence>
<reference evidence="4" key="1">
    <citation type="submission" date="2021-03" db="EMBL/GenBank/DDBJ databases">
        <title>Isolation of Bacillus subtilis from fermented food sample.</title>
        <authorList>
            <person name="Lakshmanan V."/>
            <person name="Athira K."/>
            <person name="Rajagopal K."/>
        </authorList>
    </citation>
    <scope>NUCLEOTIDE SEQUENCE</scope>
    <source>
        <strain evidence="4">S1</strain>
    </source>
</reference>
<gene>
    <name evidence="4" type="ORF">J5227_21635</name>
</gene>
<dbReference type="InterPro" id="IPR051056">
    <property type="entry name" value="Glycosyl_Hydrolase_73"/>
</dbReference>
<dbReference type="RefSeq" id="WP_208556902.1">
    <property type="nucleotide sequence ID" value="NZ_JAGFPW010000034.1"/>
</dbReference>
<keyword evidence="1" id="KW-0378">Hydrolase</keyword>
<dbReference type="InterPro" id="IPR044051">
    <property type="entry name" value="Prophage_tail_N"/>
</dbReference>
<dbReference type="InterPro" id="IPR002901">
    <property type="entry name" value="MGlyc_endo_b_GlcNAc-like_dom"/>
</dbReference>
<evidence type="ECO:0000313" key="5">
    <source>
        <dbReference type="Proteomes" id="UP000665181"/>
    </source>
</evidence>
<name>A0A8I2B7F2_BACIU</name>
<evidence type="ECO:0000259" key="3">
    <source>
        <dbReference type="SMART" id="SM00047"/>
    </source>
</evidence>
<dbReference type="Pfam" id="PF18994">
    <property type="entry name" value="Prophage_tailD1"/>
    <property type="match status" value="1"/>
</dbReference>
<dbReference type="GO" id="GO:0004040">
    <property type="term" value="F:amidase activity"/>
    <property type="evidence" value="ECO:0007669"/>
    <property type="project" value="InterPro"/>
</dbReference>
<dbReference type="Gene3D" id="4.10.80.30">
    <property type="entry name" value="DNA polymerase, domain 6"/>
    <property type="match status" value="1"/>
</dbReference>
<dbReference type="PANTHER" id="PTHR33308">
    <property type="entry name" value="PEPTIDOGLYCAN HYDROLASE FLGJ"/>
    <property type="match status" value="1"/>
</dbReference>
<feature type="domain" description="Mannosyl-glycoprotein endo-beta-N-acetylglucosamidase-like" evidence="3">
    <location>
        <begin position="2"/>
        <end position="154"/>
    </location>
</feature>
<dbReference type="SMART" id="SM00047">
    <property type="entry name" value="LYZ2"/>
    <property type="match status" value="1"/>
</dbReference>
<protein>
    <submittedName>
        <fullName evidence="4">Phage tail protein</fullName>
    </submittedName>
</protein>
<dbReference type="Pfam" id="PF01832">
    <property type="entry name" value="Glucosaminidase"/>
    <property type="match status" value="1"/>
</dbReference>
<dbReference type="InterPro" id="IPR010572">
    <property type="entry name" value="Tail_dom"/>
</dbReference>
<dbReference type="Proteomes" id="UP000665181">
    <property type="component" value="Unassembled WGS sequence"/>
</dbReference>
<dbReference type="Pfam" id="PF06605">
    <property type="entry name" value="Prophage_tail"/>
    <property type="match status" value="1"/>
</dbReference>
<evidence type="ECO:0000313" key="4">
    <source>
        <dbReference type="EMBL" id="MBO3796842.1"/>
    </source>
</evidence>